<comment type="caution">
    <text evidence="6">The sequence shown here is derived from an EMBL/GenBank/DDBJ whole genome shotgun (WGS) entry which is preliminary data.</text>
</comment>
<dbReference type="InterPro" id="IPR006603">
    <property type="entry name" value="PQ-loop_rpt"/>
</dbReference>
<evidence type="ECO:0000256" key="2">
    <source>
        <dbReference type="ARBA" id="ARBA00022692"/>
    </source>
</evidence>
<feature type="transmembrane region" description="Helical" evidence="5">
    <location>
        <begin position="39"/>
        <end position="56"/>
    </location>
</feature>
<dbReference type="Gene3D" id="1.20.1280.290">
    <property type="match status" value="1"/>
</dbReference>
<proteinExistence type="predicted"/>
<dbReference type="Proteomes" id="UP000555003">
    <property type="component" value="Unassembled WGS sequence"/>
</dbReference>
<gene>
    <name evidence="6" type="ORF">GGR22_002439</name>
</gene>
<keyword evidence="3 5" id="KW-1133">Transmembrane helix</keyword>
<name>A0ABR6DRG6_9FLAO</name>
<dbReference type="EMBL" id="JACJIS010000002">
    <property type="protein sequence ID" value="MBA9074272.1"/>
    <property type="molecule type" value="Genomic_DNA"/>
</dbReference>
<dbReference type="InterPro" id="IPR047662">
    <property type="entry name" value="SemiSWEET"/>
</dbReference>
<comment type="subcellular location">
    <subcellularLocation>
        <location evidence="1">Membrane</location>
        <topology evidence="1">Multi-pass membrane protein</topology>
    </subcellularLocation>
</comment>
<organism evidence="6 7">
    <name type="scientific">Flavobacterium gossypii</name>
    <dbReference type="NCBI Taxonomy" id="1646119"/>
    <lineage>
        <taxon>Bacteria</taxon>
        <taxon>Pseudomonadati</taxon>
        <taxon>Bacteroidota</taxon>
        <taxon>Flavobacteriia</taxon>
        <taxon>Flavobacteriales</taxon>
        <taxon>Flavobacteriaceae</taxon>
        <taxon>Flavobacterium</taxon>
    </lineage>
</organism>
<accession>A0ABR6DRG6</accession>
<evidence type="ECO:0000256" key="5">
    <source>
        <dbReference type="SAM" id="Phobius"/>
    </source>
</evidence>
<evidence type="ECO:0000313" key="6">
    <source>
        <dbReference type="EMBL" id="MBA9074272.1"/>
    </source>
</evidence>
<sequence>METTSIIGILAAFFTTIANFPQAYKIIKEKTSKGVSANTYLVLLTGTSLWVIYGILQSDWPLIIANAISSLLSMIILFLSWISDKKIKGIHKALKVDDK</sequence>
<keyword evidence="7" id="KW-1185">Reference proteome</keyword>
<protein>
    <submittedName>
        <fullName evidence="6">MtN3 and saliva related transmembrane protein</fullName>
    </submittedName>
</protein>
<evidence type="ECO:0000313" key="7">
    <source>
        <dbReference type="Proteomes" id="UP000555003"/>
    </source>
</evidence>
<dbReference type="Pfam" id="PF04193">
    <property type="entry name" value="PQ-loop"/>
    <property type="match status" value="1"/>
</dbReference>
<dbReference type="NCBIfam" id="NF037968">
    <property type="entry name" value="SemiSWEET_2"/>
    <property type="match status" value="1"/>
</dbReference>
<keyword evidence="4 5" id="KW-0472">Membrane</keyword>
<dbReference type="RefSeq" id="WP_182493852.1">
    <property type="nucleotide sequence ID" value="NZ_JACJIS010000002.1"/>
</dbReference>
<keyword evidence="2 5" id="KW-0812">Transmembrane</keyword>
<reference evidence="6 7" key="1">
    <citation type="submission" date="2020-08" db="EMBL/GenBank/DDBJ databases">
        <title>Genomic Encyclopedia of Type Strains, Phase IV (KMG-IV): sequencing the most valuable type-strain genomes for metagenomic binning, comparative biology and taxonomic classification.</title>
        <authorList>
            <person name="Goeker M."/>
        </authorList>
    </citation>
    <scope>NUCLEOTIDE SEQUENCE [LARGE SCALE GENOMIC DNA]</scope>
    <source>
        <strain evidence="6 7">DSM 100397</strain>
    </source>
</reference>
<feature type="transmembrane region" description="Helical" evidence="5">
    <location>
        <begin position="62"/>
        <end position="82"/>
    </location>
</feature>
<evidence type="ECO:0000256" key="1">
    <source>
        <dbReference type="ARBA" id="ARBA00004141"/>
    </source>
</evidence>
<feature type="transmembrane region" description="Helical" evidence="5">
    <location>
        <begin position="6"/>
        <end position="27"/>
    </location>
</feature>
<evidence type="ECO:0000256" key="3">
    <source>
        <dbReference type="ARBA" id="ARBA00022989"/>
    </source>
</evidence>
<evidence type="ECO:0000256" key="4">
    <source>
        <dbReference type="ARBA" id="ARBA00023136"/>
    </source>
</evidence>